<gene>
    <name evidence="2" type="ORF">BG006_008243</name>
    <name evidence="3" type="ORF">BG006_008244</name>
</gene>
<feature type="region of interest" description="Disordered" evidence="1">
    <location>
        <begin position="71"/>
        <end position="95"/>
    </location>
</feature>
<feature type="compositionally biased region" description="Polar residues" evidence="1">
    <location>
        <begin position="589"/>
        <end position="603"/>
    </location>
</feature>
<evidence type="ECO:0000313" key="3">
    <source>
        <dbReference type="EMBL" id="KAF9336562.1"/>
    </source>
</evidence>
<proteinExistence type="predicted"/>
<comment type="caution">
    <text evidence="3">The sequence shown here is derived from an EMBL/GenBank/DDBJ whole genome shotgun (WGS) entry which is preliminary data.</text>
</comment>
<dbReference type="AlphaFoldDB" id="A0A9P5SRB9"/>
<feature type="region of interest" description="Disordered" evidence="1">
    <location>
        <begin position="578"/>
        <end position="603"/>
    </location>
</feature>
<keyword evidence="4" id="KW-1185">Reference proteome</keyword>
<dbReference type="Proteomes" id="UP000696485">
    <property type="component" value="Unassembled WGS sequence"/>
</dbReference>
<protein>
    <submittedName>
        <fullName evidence="3">Uncharacterized protein</fullName>
    </submittedName>
</protein>
<reference evidence="3" key="1">
    <citation type="journal article" date="2020" name="Fungal Divers.">
        <title>Resolving the Mortierellaceae phylogeny through synthesis of multi-gene phylogenetics and phylogenomics.</title>
        <authorList>
            <person name="Vandepol N."/>
            <person name="Liber J."/>
            <person name="Desiro A."/>
            <person name="Na H."/>
            <person name="Kennedy M."/>
            <person name="Barry K."/>
            <person name="Grigoriev I.V."/>
            <person name="Miller A.N."/>
            <person name="O'Donnell K."/>
            <person name="Stajich J.E."/>
            <person name="Bonito G."/>
        </authorList>
    </citation>
    <scope>NUCLEOTIDE SEQUENCE</scope>
    <source>
        <strain evidence="3">NVP1</strain>
    </source>
</reference>
<sequence>MLCPSDLWRLCQVSQTMHIAVLQALSNVQRFKYETARILHQEHALEASLDRQPTLYDRLTFEASTASRRIYQSRTKRDSPQRSSLANQTTGDRIQNRGEYWTEQALFLVGAMSAGTPYEPKTDRPQDNEGVQDHRKPNEITRDPLHHFEEDQDQDQEVVTLPSSSSSLTSLSSAFLSTEAYDSSSTTTHNKILETDGKLEPLIMSRFQSMVDLIFDPSLVQLGYRRAIINSARYVSSNIDDTFPKAADVNRPTELYDPVLYTEFQKMCTIKLGPYLSMLTPFQLDDGGLELSMREQELLERVASDTIEPPKRLANYFHMMLWHRCMHDLIAIYNRIQQQHTRIAPRKKKDVPLRNVVEPPVCCQDTPSPPSTTQASTDSSSFPFCCNAHSLVFTSRYPTSVIPYSVRLRFRRAAHKVQVVSQHAMWLIAMGGIHRTGGISNLQMDRMPPGQRVIRNVGCNNKIQFCNGSVRPPMLTHPSPNLGIVHPLDEIQQRLLQRRIEDEAMLQRRHLIEERMKQDNLIKQELLGLCHMACGLFLITSPMSRPADAPPTIMSLLRYGSPWNKGVWREGEWRHDPIELGHSSGGDGKTSNMNGSSKNGQENLLDQGPWQKMCIAAIQFLAHEDLAWGGTKTNAELSRLRATSNANAWVYHE</sequence>
<dbReference type="EMBL" id="JAAAUY010000055">
    <property type="protein sequence ID" value="KAF9336561.1"/>
    <property type="molecule type" value="Genomic_DNA"/>
</dbReference>
<evidence type="ECO:0000313" key="4">
    <source>
        <dbReference type="Proteomes" id="UP000696485"/>
    </source>
</evidence>
<name>A0A9P5SRB9_9FUNG</name>
<accession>A0A9P5SRB9</accession>
<feature type="compositionally biased region" description="Basic and acidic residues" evidence="1">
    <location>
        <begin position="120"/>
        <end position="139"/>
    </location>
</feature>
<evidence type="ECO:0000256" key="1">
    <source>
        <dbReference type="SAM" id="MobiDB-lite"/>
    </source>
</evidence>
<organism evidence="3 4">
    <name type="scientific">Podila minutissima</name>
    <dbReference type="NCBI Taxonomy" id="64525"/>
    <lineage>
        <taxon>Eukaryota</taxon>
        <taxon>Fungi</taxon>
        <taxon>Fungi incertae sedis</taxon>
        <taxon>Mucoromycota</taxon>
        <taxon>Mortierellomycotina</taxon>
        <taxon>Mortierellomycetes</taxon>
        <taxon>Mortierellales</taxon>
        <taxon>Mortierellaceae</taxon>
        <taxon>Podila</taxon>
    </lineage>
</organism>
<evidence type="ECO:0000313" key="2">
    <source>
        <dbReference type="EMBL" id="KAF9336561.1"/>
    </source>
</evidence>
<dbReference type="EMBL" id="JAAAUY010000055">
    <property type="protein sequence ID" value="KAF9336562.1"/>
    <property type="molecule type" value="Genomic_DNA"/>
</dbReference>
<feature type="region of interest" description="Disordered" evidence="1">
    <location>
        <begin position="114"/>
        <end position="139"/>
    </location>
</feature>
<feature type="compositionally biased region" description="Polar residues" evidence="1">
    <location>
        <begin position="81"/>
        <end position="93"/>
    </location>
</feature>